<dbReference type="OrthoDB" id="8888059at2759"/>
<organism evidence="8 9">
    <name type="scientific">Clupea harengus</name>
    <name type="common">Atlantic herring</name>
    <dbReference type="NCBI Taxonomy" id="7950"/>
    <lineage>
        <taxon>Eukaryota</taxon>
        <taxon>Metazoa</taxon>
        <taxon>Chordata</taxon>
        <taxon>Craniata</taxon>
        <taxon>Vertebrata</taxon>
        <taxon>Euteleostomi</taxon>
        <taxon>Actinopterygii</taxon>
        <taxon>Neopterygii</taxon>
        <taxon>Teleostei</taxon>
        <taxon>Clupei</taxon>
        <taxon>Clupeiformes</taxon>
        <taxon>Clupeoidei</taxon>
        <taxon>Clupeidae</taxon>
        <taxon>Clupea</taxon>
    </lineage>
</organism>
<comment type="subcellular location">
    <subcellularLocation>
        <location evidence="1">Cytoplasm</location>
        <location evidence="1">Cytosol</location>
    </subcellularLocation>
</comment>
<dbReference type="GO" id="GO:0006954">
    <property type="term" value="P:inflammatory response"/>
    <property type="evidence" value="ECO:0007669"/>
    <property type="project" value="UniProtKB-KW"/>
</dbReference>
<dbReference type="AlphaFoldDB" id="A0A6P8FZX8"/>
<dbReference type="RefSeq" id="XP_031428747.1">
    <property type="nucleotide sequence ID" value="XM_031572887.1"/>
</dbReference>
<keyword evidence="3" id="KW-0399">Innate immunity</keyword>
<evidence type="ECO:0000256" key="6">
    <source>
        <dbReference type="SAM" id="MobiDB-lite"/>
    </source>
</evidence>
<dbReference type="InterPro" id="IPR001315">
    <property type="entry name" value="CARD"/>
</dbReference>
<dbReference type="Pfam" id="PF00619">
    <property type="entry name" value="CARD"/>
    <property type="match status" value="1"/>
</dbReference>
<keyword evidence="8" id="KW-1185">Reference proteome</keyword>
<keyword evidence="2" id="KW-0963">Cytoplasm</keyword>
<dbReference type="CDD" id="cd01671">
    <property type="entry name" value="CARD"/>
    <property type="match status" value="1"/>
</dbReference>
<dbReference type="GO" id="GO:0061702">
    <property type="term" value="C:canonical inflammasome complex"/>
    <property type="evidence" value="ECO:0007669"/>
    <property type="project" value="TreeGrafter"/>
</dbReference>
<dbReference type="Proteomes" id="UP000515152">
    <property type="component" value="Chromosome 9"/>
</dbReference>
<dbReference type="PANTHER" id="PTHR46985">
    <property type="entry name" value="NACHT, LRR AND PYD DOMAINS-CONTAINING PROTEIN 1"/>
    <property type="match status" value="1"/>
</dbReference>
<dbReference type="KEGG" id="char:116221750"/>
<reference evidence="9" key="1">
    <citation type="submission" date="2025-08" db="UniProtKB">
        <authorList>
            <consortium name="RefSeq"/>
        </authorList>
    </citation>
    <scope>IDENTIFICATION</scope>
</reference>
<evidence type="ECO:0000313" key="8">
    <source>
        <dbReference type="Proteomes" id="UP000515152"/>
    </source>
</evidence>
<keyword evidence="4" id="KW-0391">Immunity</keyword>
<dbReference type="GO" id="GO:0042981">
    <property type="term" value="P:regulation of apoptotic process"/>
    <property type="evidence" value="ECO:0007669"/>
    <property type="project" value="InterPro"/>
</dbReference>
<dbReference type="GO" id="GO:0045087">
    <property type="term" value="P:innate immune response"/>
    <property type="evidence" value="ECO:0007669"/>
    <property type="project" value="UniProtKB-KW"/>
</dbReference>
<feature type="domain" description="CARD" evidence="7">
    <location>
        <begin position="85"/>
        <end position="173"/>
    </location>
</feature>
<evidence type="ECO:0000259" key="7">
    <source>
        <dbReference type="PROSITE" id="PS50209"/>
    </source>
</evidence>
<evidence type="ECO:0000256" key="1">
    <source>
        <dbReference type="ARBA" id="ARBA00004514"/>
    </source>
</evidence>
<gene>
    <name evidence="9" type="primary">LOC116221750</name>
</gene>
<feature type="region of interest" description="Disordered" evidence="6">
    <location>
        <begin position="1"/>
        <end position="83"/>
    </location>
</feature>
<dbReference type="GeneID" id="116221750"/>
<dbReference type="SUPFAM" id="SSF47986">
    <property type="entry name" value="DEATH domain"/>
    <property type="match status" value="1"/>
</dbReference>
<evidence type="ECO:0000256" key="4">
    <source>
        <dbReference type="ARBA" id="ARBA00022859"/>
    </source>
</evidence>
<evidence type="ECO:0000256" key="3">
    <source>
        <dbReference type="ARBA" id="ARBA00022588"/>
    </source>
</evidence>
<dbReference type="InterPro" id="IPR011029">
    <property type="entry name" value="DEATH-like_dom_sf"/>
</dbReference>
<evidence type="ECO:0000256" key="5">
    <source>
        <dbReference type="ARBA" id="ARBA00023198"/>
    </source>
</evidence>
<dbReference type="PROSITE" id="PS50209">
    <property type="entry name" value="CARD"/>
    <property type="match status" value="1"/>
</dbReference>
<feature type="compositionally biased region" description="Polar residues" evidence="6">
    <location>
        <begin position="22"/>
        <end position="36"/>
    </location>
</feature>
<sequence length="173" mass="19251">MERSQNKVRSPTMGQLDPPFGRTSQDSSTGSTNQRVSGAGTGLLMERSQNKVRSPTMGHLDPPFGRTSQDSSTGSTNQRVSSLPLASSGKDFFLKHKVALEQRLPSLNPILSKFQERKVLNDQEREEVMSKSTSAERNLVLLTMIQNKGVPAQQVFYKVLKEADPYLVKDLER</sequence>
<accession>A0A6P8FZX8</accession>
<dbReference type="InterPro" id="IPR051249">
    <property type="entry name" value="NLRP_Inflammasome"/>
</dbReference>
<name>A0A6P8FZX8_CLUHA</name>
<keyword evidence="5" id="KW-0395">Inflammatory response</keyword>
<protein>
    <submittedName>
        <fullName evidence="9">Caspase recruitment domain-containing protein 8-like</fullName>
    </submittedName>
</protein>
<dbReference type="PANTHER" id="PTHR46985:SF4">
    <property type="entry name" value="CASPASE RECRUITMENT DOMAIN-CONTAINING PROTEIN 8"/>
    <property type="match status" value="1"/>
</dbReference>
<feature type="compositionally biased region" description="Polar residues" evidence="6">
    <location>
        <begin position="66"/>
        <end position="83"/>
    </location>
</feature>
<evidence type="ECO:0000313" key="9">
    <source>
        <dbReference type="RefSeq" id="XP_031428747.1"/>
    </source>
</evidence>
<evidence type="ECO:0000256" key="2">
    <source>
        <dbReference type="ARBA" id="ARBA00022490"/>
    </source>
</evidence>
<dbReference type="Gene3D" id="1.10.533.10">
    <property type="entry name" value="Death Domain, Fas"/>
    <property type="match status" value="1"/>
</dbReference>
<proteinExistence type="predicted"/>